<organism evidence="2 3">
    <name type="scientific">candidate division WWE3 bacterium RIFOXYD1_FULL_39_9</name>
    <dbReference type="NCBI Taxonomy" id="1802649"/>
    <lineage>
        <taxon>Bacteria</taxon>
        <taxon>Katanobacteria</taxon>
    </lineage>
</organism>
<dbReference type="AlphaFoldDB" id="A0A1F4X948"/>
<sequence length="103" mass="11500">MNTFICSNCSKKVRISAPGTRNRNHCPFCLYSVHIDNFTGDRKSNCHGSMEPIGKYLKKDGEEVLVHKCVKCGFIRANRVAGDDSFDLVEKLPILAQDIVKGI</sequence>
<comment type="caution">
    <text evidence="2">The sequence shown here is derived from an EMBL/GenBank/DDBJ whole genome shotgun (WGS) entry which is preliminary data.</text>
</comment>
<dbReference type="EMBL" id="MEWG01000008">
    <property type="protein sequence ID" value="OGC78051.1"/>
    <property type="molecule type" value="Genomic_DNA"/>
</dbReference>
<protein>
    <recommendedName>
        <fullName evidence="1">RNHCP domain-containing protein</fullName>
    </recommendedName>
</protein>
<accession>A0A1F4X948</accession>
<evidence type="ECO:0000313" key="2">
    <source>
        <dbReference type="EMBL" id="OGC78051.1"/>
    </source>
</evidence>
<dbReference type="Proteomes" id="UP000176815">
    <property type="component" value="Unassembled WGS sequence"/>
</dbReference>
<proteinExistence type="predicted"/>
<gene>
    <name evidence="2" type="ORF">A2619_03155</name>
</gene>
<dbReference type="Pfam" id="PF12647">
    <property type="entry name" value="RNHCP"/>
    <property type="match status" value="1"/>
</dbReference>
<evidence type="ECO:0000259" key="1">
    <source>
        <dbReference type="Pfam" id="PF12647"/>
    </source>
</evidence>
<name>A0A1F4X948_UNCKA</name>
<dbReference type="InterPro" id="IPR024439">
    <property type="entry name" value="RNHCP"/>
</dbReference>
<evidence type="ECO:0000313" key="3">
    <source>
        <dbReference type="Proteomes" id="UP000176815"/>
    </source>
</evidence>
<reference evidence="2 3" key="1">
    <citation type="journal article" date="2016" name="Nat. Commun.">
        <title>Thousands of microbial genomes shed light on interconnected biogeochemical processes in an aquifer system.</title>
        <authorList>
            <person name="Anantharaman K."/>
            <person name="Brown C.T."/>
            <person name="Hug L.A."/>
            <person name="Sharon I."/>
            <person name="Castelle C.J."/>
            <person name="Probst A.J."/>
            <person name="Thomas B.C."/>
            <person name="Singh A."/>
            <person name="Wilkins M.J."/>
            <person name="Karaoz U."/>
            <person name="Brodie E.L."/>
            <person name="Williams K.H."/>
            <person name="Hubbard S.S."/>
            <person name="Banfield J.F."/>
        </authorList>
    </citation>
    <scope>NUCLEOTIDE SEQUENCE [LARGE SCALE GENOMIC DNA]</scope>
</reference>
<feature type="domain" description="RNHCP" evidence="1">
    <location>
        <begin position="2"/>
        <end position="85"/>
    </location>
</feature>